<dbReference type="GO" id="GO:0019213">
    <property type="term" value="F:deacetylase activity"/>
    <property type="evidence" value="ECO:0007669"/>
    <property type="project" value="TreeGrafter"/>
</dbReference>
<dbReference type="EMBL" id="SFCC01000013">
    <property type="protein sequence ID" value="RZQ61292.1"/>
    <property type="molecule type" value="Genomic_DNA"/>
</dbReference>
<evidence type="ECO:0000256" key="3">
    <source>
        <dbReference type="ARBA" id="ARBA00022801"/>
    </source>
</evidence>
<keyword evidence="4" id="KW-0460">Magnesium</keyword>
<organism evidence="6 7">
    <name type="scientific">Amycolatopsis suaedae</name>
    <dbReference type="NCBI Taxonomy" id="2510978"/>
    <lineage>
        <taxon>Bacteria</taxon>
        <taxon>Bacillati</taxon>
        <taxon>Actinomycetota</taxon>
        <taxon>Actinomycetes</taxon>
        <taxon>Pseudonocardiales</taxon>
        <taxon>Pseudonocardiaceae</taxon>
        <taxon>Amycolatopsis</taxon>
    </lineage>
</organism>
<dbReference type="PANTHER" id="PTHR31609">
    <property type="entry name" value="YDJC DEACETYLASE FAMILY MEMBER"/>
    <property type="match status" value="1"/>
</dbReference>
<dbReference type="InterPro" id="IPR006879">
    <property type="entry name" value="YdjC-like"/>
</dbReference>
<evidence type="ECO:0000313" key="6">
    <source>
        <dbReference type="EMBL" id="RZQ61292.1"/>
    </source>
</evidence>
<sequence>MGVPSETAAGVTGLLIVNADDYALTEAISRGILRAHRDGVVTSTSVLAVGPALRRTAGWLTAEPALGVGAHLALVGEDPPVLTAAEIPTLVDRRGRFPLSWRAFLVRAATPGRVDPADVEREFTAQLDVLTRDHGLPLTHLDTHQHLHLWPPVAAVLVRLARRHGVGAVRLPSSAATGPKGAGIRLLSRRLAARIREAGLVAPAGYGGLDEAGALTLPRFLATVGRLAASRAASIEINCHPGEADDPDRARYAWDFRWDAELAALTSRELRTAIAGHGLRTGGYADLPG</sequence>
<name>A0A4Q7J3T8_9PSEU</name>
<evidence type="ECO:0000256" key="2">
    <source>
        <dbReference type="ARBA" id="ARBA00022723"/>
    </source>
</evidence>
<dbReference type="Pfam" id="PF04794">
    <property type="entry name" value="YdjC"/>
    <property type="match status" value="1"/>
</dbReference>
<evidence type="ECO:0000256" key="5">
    <source>
        <dbReference type="ARBA" id="ARBA00023277"/>
    </source>
</evidence>
<dbReference type="AlphaFoldDB" id="A0A4Q7J3T8"/>
<dbReference type="InterPro" id="IPR011330">
    <property type="entry name" value="Glyco_hydro/deAcase_b/a-brl"/>
</dbReference>
<comment type="cofactor">
    <cofactor evidence="1">
        <name>Mg(2+)</name>
        <dbReference type="ChEBI" id="CHEBI:18420"/>
    </cofactor>
</comment>
<dbReference type="OrthoDB" id="9774177at2"/>
<comment type="caution">
    <text evidence="6">The sequence shown here is derived from an EMBL/GenBank/DDBJ whole genome shotgun (WGS) entry which is preliminary data.</text>
</comment>
<evidence type="ECO:0000256" key="1">
    <source>
        <dbReference type="ARBA" id="ARBA00001946"/>
    </source>
</evidence>
<keyword evidence="3" id="KW-0378">Hydrolase</keyword>
<keyword evidence="5" id="KW-0119">Carbohydrate metabolism</keyword>
<dbReference type="Proteomes" id="UP000292003">
    <property type="component" value="Unassembled WGS sequence"/>
</dbReference>
<proteinExistence type="predicted"/>
<dbReference type="GO" id="GO:0016787">
    <property type="term" value="F:hydrolase activity"/>
    <property type="evidence" value="ECO:0007669"/>
    <property type="project" value="UniProtKB-KW"/>
</dbReference>
<accession>A0A4Q7J3T8</accession>
<dbReference type="SUPFAM" id="SSF88713">
    <property type="entry name" value="Glycoside hydrolase/deacetylase"/>
    <property type="match status" value="1"/>
</dbReference>
<dbReference type="CDD" id="cd10808">
    <property type="entry name" value="YdjC"/>
    <property type="match status" value="1"/>
</dbReference>
<dbReference type="PANTHER" id="PTHR31609:SF1">
    <property type="entry name" value="CARBOHYDRATE DEACETYLASE"/>
    <property type="match status" value="1"/>
</dbReference>
<evidence type="ECO:0000313" key="7">
    <source>
        <dbReference type="Proteomes" id="UP000292003"/>
    </source>
</evidence>
<protein>
    <submittedName>
        <fullName evidence="6">ChbG/HpnK family deacetylase</fullName>
    </submittedName>
</protein>
<evidence type="ECO:0000256" key="4">
    <source>
        <dbReference type="ARBA" id="ARBA00022842"/>
    </source>
</evidence>
<gene>
    <name evidence="6" type="ORF">EWH70_24615</name>
</gene>
<dbReference type="Gene3D" id="3.20.20.370">
    <property type="entry name" value="Glycoside hydrolase/deacetylase"/>
    <property type="match status" value="1"/>
</dbReference>
<reference evidence="6 7" key="1">
    <citation type="submission" date="2019-02" db="EMBL/GenBank/DDBJ databases">
        <title>Draft genome sequence of Amycolatopsis sp. 8-3EHSu isolated from roots of Suaeda maritima.</title>
        <authorList>
            <person name="Duangmal K."/>
            <person name="Chantavorakit T."/>
        </authorList>
    </citation>
    <scope>NUCLEOTIDE SEQUENCE [LARGE SCALE GENOMIC DNA]</scope>
    <source>
        <strain evidence="6 7">8-3EHSu</strain>
    </source>
</reference>
<keyword evidence="7" id="KW-1185">Reference proteome</keyword>
<dbReference type="GO" id="GO:0005975">
    <property type="term" value="P:carbohydrate metabolic process"/>
    <property type="evidence" value="ECO:0007669"/>
    <property type="project" value="InterPro"/>
</dbReference>
<keyword evidence="2" id="KW-0479">Metal-binding</keyword>
<dbReference type="GO" id="GO:0046872">
    <property type="term" value="F:metal ion binding"/>
    <property type="evidence" value="ECO:0007669"/>
    <property type="project" value="UniProtKB-KW"/>
</dbReference>